<reference evidence="9" key="1">
    <citation type="journal article" date="2023" name="Science">
        <title>Genome structures resolve the early diversification of teleost fishes.</title>
        <authorList>
            <person name="Parey E."/>
            <person name="Louis A."/>
            <person name="Montfort J."/>
            <person name="Bouchez O."/>
            <person name="Roques C."/>
            <person name="Iampietro C."/>
            <person name="Lluch J."/>
            <person name="Castinel A."/>
            <person name="Donnadieu C."/>
            <person name="Desvignes T."/>
            <person name="Floi Bucao C."/>
            <person name="Jouanno E."/>
            <person name="Wen M."/>
            <person name="Mejri S."/>
            <person name="Dirks R."/>
            <person name="Jansen H."/>
            <person name="Henkel C."/>
            <person name="Chen W.J."/>
            <person name="Zahm M."/>
            <person name="Cabau C."/>
            <person name="Klopp C."/>
            <person name="Thompson A.W."/>
            <person name="Robinson-Rechavi M."/>
            <person name="Braasch I."/>
            <person name="Lecointre G."/>
            <person name="Bobe J."/>
            <person name="Postlethwait J.H."/>
            <person name="Berthelot C."/>
            <person name="Roest Crollius H."/>
            <person name="Guiguen Y."/>
        </authorList>
    </citation>
    <scope>NUCLEOTIDE SEQUENCE</scope>
    <source>
        <strain evidence="9">NC1722</strain>
    </source>
</reference>
<dbReference type="FunFam" id="2.60.120.380:FF:000006">
    <property type="entry name" value="Calpain 10"/>
    <property type="match status" value="1"/>
</dbReference>
<evidence type="ECO:0000256" key="3">
    <source>
        <dbReference type="ARBA" id="ARBA00022801"/>
    </source>
</evidence>
<dbReference type="Proteomes" id="UP001221898">
    <property type="component" value="Unassembled WGS sequence"/>
</dbReference>
<feature type="region of interest" description="Disordered" evidence="7">
    <location>
        <begin position="1"/>
        <end position="20"/>
    </location>
</feature>
<keyword evidence="3 6" id="KW-0378">Hydrolase</keyword>
<dbReference type="PROSITE" id="PS50203">
    <property type="entry name" value="CALPAIN_CAT"/>
    <property type="match status" value="1"/>
</dbReference>
<dbReference type="PRINTS" id="PR00704">
    <property type="entry name" value="CALPAIN"/>
</dbReference>
<evidence type="ECO:0000313" key="10">
    <source>
        <dbReference type="Proteomes" id="UP001221898"/>
    </source>
</evidence>
<comment type="caution">
    <text evidence="9">The sequence shown here is derived from an EMBL/GenBank/DDBJ whole genome shotgun (WGS) entry which is preliminary data.</text>
</comment>
<evidence type="ECO:0000256" key="7">
    <source>
        <dbReference type="SAM" id="MobiDB-lite"/>
    </source>
</evidence>
<dbReference type="Pfam" id="PF00648">
    <property type="entry name" value="Peptidase_C2"/>
    <property type="match status" value="1"/>
</dbReference>
<comment type="similarity">
    <text evidence="1">Belongs to the peptidase C2 family.</text>
</comment>
<dbReference type="SUPFAM" id="SSF49758">
    <property type="entry name" value="Calpain large subunit, middle domain (domain III)"/>
    <property type="match status" value="2"/>
</dbReference>
<dbReference type="InterPro" id="IPR036213">
    <property type="entry name" value="Calpain_III_sf"/>
</dbReference>
<dbReference type="GO" id="GO:0005737">
    <property type="term" value="C:cytoplasm"/>
    <property type="evidence" value="ECO:0007669"/>
    <property type="project" value="TreeGrafter"/>
</dbReference>
<dbReference type="GO" id="GO:0006508">
    <property type="term" value="P:proteolysis"/>
    <property type="evidence" value="ECO:0007669"/>
    <property type="project" value="UniProtKB-KW"/>
</dbReference>
<dbReference type="GO" id="GO:0004198">
    <property type="term" value="F:calcium-dependent cysteine-type endopeptidase activity"/>
    <property type="evidence" value="ECO:0007669"/>
    <property type="project" value="InterPro"/>
</dbReference>
<dbReference type="EMBL" id="JAINUG010000180">
    <property type="protein sequence ID" value="KAJ8389577.1"/>
    <property type="molecule type" value="Genomic_DNA"/>
</dbReference>
<evidence type="ECO:0000313" key="9">
    <source>
        <dbReference type="EMBL" id="KAJ8389577.1"/>
    </source>
</evidence>
<dbReference type="SMART" id="SM00720">
    <property type="entry name" value="calpain_III"/>
    <property type="match status" value="1"/>
</dbReference>
<evidence type="ECO:0000256" key="1">
    <source>
        <dbReference type="ARBA" id="ARBA00007623"/>
    </source>
</evidence>
<keyword evidence="2 6" id="KW-0645">Protease</keyword>
<accession>A0AAD7WA61</accession>
<dbReference type="PANTHER" id="PTHR10183">
    <property type="entry name" value="CALPAIN"/>
    <property type="match status" value="1"/>
</dbReference>
<dbReference type="InterPro" id="IPR038765">
    <property type="entry name" value="Papain-like_cys_pep_sf"/>
</dbReference>
<evidence type="ECO:0000256" key="6">
    <source>
        <dbReference type="PROSITE-ProRule" id="PRU00239"/>
    </source>
</evidence>
<dbReference type="SMART" id="SM00230">
    <property type="entry name" value="CysPc"/>
    <property type="match status" value="1"/>
</dbReference>
<protein>
    <recommendedName>
        <fullName evidence="8">Calpain catalytic domain-containing protein</fullName>
    </recommendedName>
</protein>
<evidence type="ECO:0000259" key="8">
    <source>
        <dbReference type="PROSITE" id="PS50203"/>
    </source>
</evidence>
<dbReference type="PROSITE" id="PS00139">
    <property type="entry name" value="THIOL_PROTEASE_CYS"/>
    <property type="match status" value="1"/>
</dbReference>
<dbReference type="Gene3D" id="2.60.120.380">
    <property type="match status" value="2"/>
</dbReference>
<evidence type="ECO:0000256" key="2">
    <source>
        <dbReference type="ARBA" id="ARBA00022670"/>
    </source>
</evidence>
<keyword evidence="4 6" id="KW-0788">Thiol protease</keyword>
<feature type="active site" evidence="5 6">
    <location>
        <position position="70"/>
    </location>
</feature>
<name>A0AAD7WA61_9TELE</name>
<feature type="domain" description="Calpain catalytic" evidence="8">
    <location>
        <begin position="10"/>
        <end position="315"/>
    </location>
</feature>
<dbReference type="InterPro" id="IPR001300">
    <property type="entry name" value="Peptidase_C2_calpain_cat"/>
</dbReference>
<gene>
    <name evidence="9" type="ORF">AAFF_G00118140</name>
</gene>
<proteinExistence type="inferred from homology"/>
<keyword evidence="10" id="KW-1185">Reference proteome</keyword>
<sequence>MEEEAKRGSLFEDEEFPPGDSSLFSDYTTPISKFQGDVTWVRPQEICQSPTMFAENSKEGHAKQGILGDCWFLCACAVLLKNEHLMNKVLPGGQPQWGEHGYEGRFGFRFWQFGHWVEVEVDDRLPCINAKLCFSHCQSPSAFWVALLEKAYAKLHGSYERLWAGQVSDALVDLTGGLTERWSLKDCGKEENQHGENHKPKRKLDLSSLQGVKDGGTVSCSVHSSPGGASELGQYHALSVMEWTDVRTLTGGDVRLLRIRNPWGRRCWGGAWRERGDVWRELDPACSEELLSRTQEGEFWVEEAELLNEIDEVTVGYPISDQGLLQSIYTGKELPHSQQVRGCWIKGHSAGGCRNNSSFGSNPKFWLRVCEPGEVLVSLLQHRGWRQSSFSQGCSNVEVPPEGGVEHQDYQAIGLHMWKVEKKHFNLTRTLNRSPCASTRCHAYEREVTLRAHLGAGFHLLIPSTFLQGAEASFLLRVFSSAPVALSVVKGPGPPAAVAPDGEWDTSRLPGKWVPGSSAGGSRNFPSHGMNPRVPLTVTRRSGEPNVRIALRQHCPAKDLQPIGFHVYQVRASVGRGGAGRGTFRD</sequence>
<dbReference type="PANTHER" id="PTHR10183:SF30">
    <property type="entry name" value="CALPAIN-10"/>
    <property type="match status" value="1"/>
</dbReference>
<evidence type="ECO:0000256" key="5">
    <source>
        <dbReference type="PIRSR" id="PIRSR622684-1"/>
    </source>
</evidence>
<dbReference type="InterPro" id="IPR022683">
    <property type="entry name" value="Calpain_III"/>
</dbReference>
<dbReference type="InterPro" id="IPR000169">
    <property type="entry name" value="Pept_cys_AS"/>
</dbReference>
<dbReference type="CDD" id="cd00044">
    <property type="entry name" value="CysPc"/>
    <property type="match status" value="1"/>
</dbReference>
<dbReference type="Gene3D" id="3.90.70.10">
    <property type="entry name" value="Cysteine proteinases"/>
    <property type="match status" value="1"/>
</dbReference>
<evidence type="ECO:0000256" key="4">
    <source>
        <dbReference type="ARBA" id="ARBA00022807"/>
    </source>
</evidence>
<dbReference type="AlphaFoldDB" id="A0AAD7WA61"/>
<dbReference type="InterPro" id="IPR022684">
    <property type="entry name" value="Calpain_cysteine_protease"/>
</dbReference>
<feature type="compositionally biased region" description="Basic and acidic residues" evidence="7">
    <location>
        <begin position="1"/>
        <end position="10"/>
    </location>
</feature>
<organism evidence="9 10">
    <name type="scientific">Aldrovandia affinis</name>
    <dbReference type="NCBI Taxonomy" id="143900"/>
    <lineage>
        <taxon>Eukaryota</taxon>
        <taxon>Metazoa</taxon>
        <taxon>Chordata</taxon>
        <taxon>Craniata</taxon>
        <taxon>Vertebrata</taxon>
        <taxon>Euteleostomi</taxon>
        <taxon>Actinopterygii</taxon>
        <taxon>Neopterygii</taxon>
        <taxon>Teleostei</taxon>
        <taxon>Notacanthiformes</taxon>
        <taxon>Halosauridae</taxon>
        <taxon>Aldrovandia</taxon>
    </lineage>
</organism>
<feature type="active site" evidence="5 6">
    <location>
        <position position="236"/>
    </location>
</feature>
<dbReference type="Pfam" id="PF01067">
    <property type="entry name" value="Calpain_III"/>
    <property type="match status" value="2"/>
</dbReference>
<dbReference type="SUPFAM" id="SSF54001">
    <property type="entry name" value="Cysteine proteinases"/>
    <property type="match status" value="1"/>
</dbReference>
<feature type="active site" evidence="5 6">
    <location>
        <position position="261"/>
    </location>
</feature>
<dbReference type="InterPro" id="IPR022682">
    <property type="entry name" value="Calpain_domain_III"/>
</dbReference>